<dbReference type="InterPro" id="IPR017853">
    <property type="entry name" value="GH"/>
</dbReference>
<evidence type="ECO:0000313" key="3">
    <source>
        <dbReference type="Proteomes" id="UP000680865"/>
    </source>
</evidence>
<keyword evidence="3" id="KW-1185">Reference proteome</keyword>
<sequence>MLLVHRLGGIAHVEEFPPAAIDAGLRAAIAAEDPEIAYVPSSNGGVVSGSGPWHWGEPATYTDPDLYKAGVLGFHTEIGMPVIPHAETIRNLVGDEPEWPISEVWAYHDWAWKGNQHVDRYQKAIEDRLGVAGSLDEFTRRAPAHPGRPRHLAGPRGQPHPGGAVRGHGHRPLLRPLRPAARPDPDPEAHRRALLNHTRVPGPSRRRFSTSSRTPGAARQPQAAHLREHVLALRHPGRHACVDEDAAYPADCFL</sequence>
<feature type="region of interest" description="Disordered" evidence="1">
    <location>
        <begin position="139"/>
        <end position="222"/>
    </location>
</feature>
<reference evidence="2" key="1">
    <citation type="submission" date="2021-03" db="EMBL/GenBank/DDBJ databases">
        <title>Whole genome shotgun sequence of Actinoplanes consettensis NBRC 14913.</title>
        <authorList>
            <person name="Komaki H."/>
            <person name="Tamura T."/>
        </authorList>
    </citation>
    <scope>NUCLEOTIDE SEQUENCE</scope>
    <source>
        <strain evidence="2">NBRC 14913</strain>
    </source>
</reference>
<feature type="compositionally biased region" description="Basic and acidic residues" evidence="1">
    <location>
        <begin position="181"/>
        <end position="191"/>
    </location>
</feature>
<name>A0A919T030_9ACTN</name>
<dbReference type="AlphaFoldDB" id="A0A919T030"/>
<organism evidence="2 3">
    <name type="scientific">Winogradskya consettensis</name>
    <dbReference type="NCBI Taxonomy" id="113560"/>
    <lineage>
        <taxon>Bacteria</taxon>
        <taxon>Bacillati</taxon>
        <taxon>Actinomycetota</taxon>
        <taxon>Actinomycetes</taxon>
        <taxon>Micromonosporales</taxon>
        <taxon>Micromonosporaceae</taxon>
        <taxon>Winogradskya</taxon>
    </lineage>
</organism>
<dbReference type="EMBL" id="BOQP01000050">
    <property type="protein sequence ID" value="GIM82268.1"/>
    <property type="molecule type" value="Genomic_DNA"/>
</dbReference>
<proteinExistence type="predicted"/>
<dbReference type="SUPFAM" id="SSF51445">
    <property type="entry name" value="(Trans)glycosidases"/>
    <property type="match status" value="1"/>
</dbReference>
<gene>
    <name evidence="2" type="ORF">Aco04nite_80730</name>
</gene>
<protein>
    <submittedName>
        <fullName evidence="2">Uncharacterized protein</fullName>
    </submittedName>
</protein>
<comment type="caution">
    <text evidence="2">The sequence shown here is derived from an EMBL/GenBank/DDBJ whole genome shotgun (WGS) entry which is preliminary data.</text>
</comment>
<evidence type="ECO:0000256" key="1">
    <source>
        <dbReference type="SAM" id="MobiDB-lite"/>
    </source>
</evidence>
<accession>A0A919T030</accession>
<evidence type="ECO:0000313" key="2">
    <source>
        <dbReference type="EMBL" id="GIM82268.1"/>
    </source>
</evidence>
<dbReference type="Gene3D" id="3.20.20.80">
    <property type="entry name" value="Glycosidases"/>
    <property type="match status" value="1"/>
</dbReference>
<dbReference type="Proteomes" id="UP000680865">
    <property type="component" value="Unassembled WGS sequence"/>
</dbReference>